<feature type="region of interest" description="Disordered" evidence="1">
    <location>
        <begin position="1"/>
        <end position="50"/>
    </location>
</feature>
<keyword evidence="3" id="KW-1185">Reference proteome</keyword>
<feature type="region of interest" description="Disordered" evidence="1">
    <location>
        <begin position="272"/>
        <end position="292"/>
    </location>
</feature>
<name>A0A1Y2D079_9FUNG</name>
<feature type="region of interest" description="Disordered" evidence="1">
    <location>
        <begin position="81"/>
        <end position="218"/>
    </location>
</feature>
<reference evidence="2 3" key="1">
    <citation type="submission" date="2016-07" db="EMBL/GenBank/DDBJ databases">
        <title>Pervasive Adenine N6-methylation of Active Genes in Fungi.</title>
        <authorList>
            <consortium name="DOE Joint Genome Institute"/>
            <person name="Mondo S.J."/>
            <person name="Dannebaum R.O."/>
            <person name="Kuo R.C."/>
            <person name="Labutti K."/>
            <person name="Haridas S."/>
            <person name="Kuo A."/>
            <person name="Salamov A."/>
            <person name="Ahrendt S.R."/>
            <person name="Lipzen A."/>
            <person name="Sullivan W."/>
            <person name="Andreopoulos W.B."/>
            <person name="Clum A."/>
            <person name="Lindquist E."/>
            <person name="Daum C."/>
            <person name="Ramamoorthy G.K."/>
            <person name="Gryganskyi A."/>
            <person name="Culley D."/>
            <person name="Magnuson J.K."/>
            <person name="James T.Y."/>
            <person name="O'Malley M.A."/>
            <person name="Stajich J.E."/>
            <person name="Spatafora J.W."/>
            <person name="Visel A."/>
            <person name="Grigoriev I.V."/>
        </authorList>
    </citation>
    <scope>NUCLEOTIDE SEQUENCE [LARGE SCALE GENOMIC DNA]</scope>
    <source>
        <strain evidence="2 3">JEL800</strain>
    </source>
</reference>
<dbReference type="Proteomes" id="UP000193642">
    <property type="component" value="Unassembled WGS sequence"/>
</dbReference>
<gene>
    <name evidence="2" type="ORF">BCR33DRAFT_325924</name>
</gene>
<feature type="compositionally biased region" description="Low complexity" evidence="1">
    <location>
        <begin position="1"/>
        <end position="18"/>
    </location>
</feature>
<feature type="compositionally biased region" description="Polar residues" evidence="1">
    <location>
        <begin position="208"/>
        <end position="218"/>
    </location>
</feature>
<feature type="compositionally biased region" description="Polar residues" evidence="1">
    <location>
        <begin position="121"/>
        <end position="130"/>
    </location>
</feature>
<feature type="compositionally biased region" description="Polar residues" evidence="1">
    <location>
        <begin position="96"/>
        <end position="105"/>
    </location>
</feature>
<dbReference type="EMBL" id="MCGO01000003">
    <property type="protein sequence ID" value="ORY52702.1"/>
    <property type="molecule type" value="Genomic_DNA"/>
</dbReference>
<protein>
    <submittedName>
        <fullName evidence="2">Uncharacterized protein</fullName>
    </submittedName>
</protein>
<feature type="compositionally biased region" description="Polar residues" evidence="1">
    <location>
        <begin position="138"/>
        <end position="156"/>
    </location>
</feature>
<evidence type="ECO:0000313" key="2">
    <source>
        <dbReference type="EMBL" id="ORY52702.1"/>
    </source>
</evidence>
<comment type="caution">
    <text evidence="2">The sequence shown here is derived from an EMBL/GenBank/DDBJ whole genome shotgun (WGS) entry which is preliminary data.</text>
</comment>
<feature type="compositionally biased region" description="Polar residues" evidence="1">
    <location>
        <begin position="173"/>
        <end position="189"/>
    </location>
</feature>
<dbReference type="AlphaFoldDB" id="A0A1Y2D079"/>
<evidence type="ECO:0000256" key="1">
    <source>
        <dbReference type="SAM" id="MobiDB-lite"/>
    </source>
</evidence>
<accession>A0A1Y2D079</accession>
<sequence length="312" mass="33302">MSWDFSSSSESENSPDSFKLPPDLTIIPESTAPYRPGSSMSGMPLGYKSSPLASTEVLQSDAQAAATSASPNFCQEIKKGRFSVTEQQETGGGTTPMSDTSSAPSVASPANEGRQKFNVLSIHSDSSNMASPVMSAGESASSPKASRFTVTANESLPPSSVPVVSNDKRSRFEVNSVSDPSTGPAETSPTPSPHPSMGRTSRFAKSVISDSDSQPNTEDLQEKLNTIQRQNLEQQKLLSELVGAMTAAGMSVGGAEGSEALKAIQQKVEQQRKQQLQSSSEDDVSTLIQENRRLREENEALRLRQDALEKKP</sequence>
<proteinExistence type="predicted"/>
<organism evidence="2 3">
    <name type="scientific">Rhizoclosmatium globosum</name>
    <dbReference type="NCBI Taxonomy" id="329046"/>
    <lineage>
        <taxon>Eukaryota</taxon>
        <taxon>Fungi</taxon>
        <taxon>Fungi incertae sedis</taxon>
        <taxon>Chytridiomycota</taxon>
        <taxon>Chytridiomycota incertae sedis</taxon>
        <taxon>Chytridiomycetes</taxon>
        <taxon>Chytridiales</taxon>
        <taxon>Chytriomycetaceae</taxon>
        <taxon>Rhizoclosmatium</taxon>
    </lineage>
</organism>
<evidence type="ECO:0000313" key="3">
    <source>
        <dbReference type="Proteomes" id="UP000193642"/>
    </source>
</evidence>